<organism evidence="7 8">
    <name type="scientific">Flavobacterium sediminis</name>
    <dbReference type="NCBI Taxonomy" id="2201181"/>
    <lineage>
        <taxon>Bacteria</taxon>
        <taxon>Pseudomonadati</taxon>
        <taxon>Bacteroidota</taxon>
        <taxon>Flavobacteriia</taxon>
        <taxon>Flavobacteriales</taxon>
        <taxon>Flavobacteriaceae</taxon>
        <taxon>Flavobacterium</taxon>
    </lineage>
</organism>
<dbReference type="CDD" id="cd02966">
    <property type="entry name" value="TlpA_like_family"/>
    <property type="match status" value="1"/>
</dbReference>
<keyword evidence="8" id="KW-1185">Reference proteome</keyword>
<evidence type="ECO:0000256" key="5">
    <source>
        <dbReference type="SAM" id="SignalP"/>
    </source>
</evidence>
<comment type="subcellular location">
    <subcellularLocation>
        <location evidence="1">Cell envelope</location>
    </subcellularLocation>
</comment>
<feature type="signal peptide" evidence="5">
    <location>
        <begin position="1"/>
        <end position="21"/>
    </location>
</feature>
<evidence type="ECO:0000259" key="6">
    <source>
        <dbReference type="PROSITE" id="PS51352"/>
    </source>
</evidence>
<dbReference type="GO" id="GO:0016491">
    <property type="term" value="F:oxidoreductase activity"/>
    <property type="evidence" value="ECO:0007669"/>
    <property type="project" value="InterPro"/>
</dbReference>
<feature type="domain" description="Thioredoxin" evidence="6">
    <location>
        <begin position="16"/>
        <end position="165"/>
    </location>
</feature>
<dbReference type="GO" id="GO:0017004">
    <property type="term" value="P:cytochrome complex assembly"/>
    <property type="evidence" value="ECO:0007669"/>
    <property type="project" value="UniProtKB-KW"/>
</dbReference>
<evidence type="ECO:0000256" key="1">
    <source>
        <dbReference type="ARBA" id="ARBA00004196"/>
    </source>
</evidence>
<dbReference type="RefSeq" id="WP_109570103.1">
    <property type="nucleotide sequence ID" value="NZ_CP029463.1"/>
</dbReference>
<dbReference type="Proteomes" id="UP000245429">
    <property type="component" value="Chromosome"/>
</dbReference>
<accession>A0A2U8QY76</accession>
<dbReference type="PANTHER" id="PTHR42852">
    <property type="entry name" value="THIOL:DISULFIDE INTERCHANGE PROTEIN DSBE"/>
    <property type="match status" value="1"/>
</dbReference>
<dbReference type="PANTHER" id="PTHR42852:SF6">
    <property type="entry name" value="THIOL:DISULFIDE INTERCHANGE PROTEIN DSBE"/>
    <property type="match status" value="1"/>
</dbReference>
<dbReference type="PROSITE" id="PS51352">
    <property type="entry name" value="THIOREDOXIN_2"/>
    <property type="match status" value="1"/>
</dbReference>
<name>A0A2U8QY76_9FLAO</name>
<dbReference type="OrthoDB" id="1098640at2"/>
<keyword evidence="4" id="KW-0676">Redox-active center</keyword>
<keyword evidence="3" id="KW-1015">Disulfide bond</keyword>
<evidence type="ECO:0000256" key="3">
    <source>
        <dbReference type="ARBA" id="ARBA00023157"/>
    </source>
</evidence>
<dbReference type="KEGG" id="fse:DI487_13485"/>
<keyword evidence="5" id="KW-0732">Signal</keyword>
<feature type="chain" id="PRO_5015906898" evidence="5">
    <location>
        <begin position="22"/>
        <end position="165"/>
    </location>
</feature>
<evidence type="ECO:0000313" key="8">
    <source>
        <dbReference type="Proteomes" id="UP000245429"/>
    </source>
</evidence>
<sequence length="165" mass="18893">MKKILLLFIGVLALISCEAQNNTEFSKEALENKMISKENQSVTFQEIIEQYKGKTVFIDVWASWCPDCVKGMPKVKALQKEHPELVYLFISMDKTYDAWLKGIEKYEVTGKHYLTTDGMKGVFGKSIALDWIPRYMIVDKTGKIALFKVIEADDAKIEETLSKLE</sequence>
<dbReference type="InterPro" id="IPR013740">
    <property type="entry name" value="Redoxin"/>
</dbReference>
<dbReference type="PROSITE" id="PS51257">
    <property type="entry name" value="PROKAR_LIPOPROTEIN"/>
    <property type="match status" value="1"/>
</dbReference>
<keyword evidence="2" id="KW-0201">Cytochrome c-type biogenesis</keyword>
<evidence type="ECO:0000256" key="4">
    <source>
        <dbReference type="ARBA" id="ARBA00023284"/>
    </source>
</evidence>
<dbReference type="InterPro" id="IPR036249">
    <property type="entry name" value="Thioredoxin-like_sf"/>
</dbReference>
<dbReference type="SUPFAM" id="SSF52833">
    <property type="entry name" value="Thioredoxin-like"/>
    <property type="match status" value="1"/>
</dbReference>
<protein>
    <submittedName>
        <fullName evidence="7">Alkyl hydroperoxide reductase</fullName>
    </submittedName>
</protein>
<gene>
    <name evidence="7" type="ORF">DI487_13485</name>
</gene>
<dbReference type="GO" id="GO:0030313">
    <property type="term" value="C:cell envelope"/>
    <property type="evidence" value="ECO:0007669"/>
    <property type="project" value="UniProtKB-SubCell"/>
</dbReference>
<proteinExistence type="predicted"/>
<dbReference type="InterPro" id="IPR013766">
    <property type="entry name" value="Thioredoxin_domain"/>
</dbReference>
<dbReference type="Gene3D" id="3.40.30.10">
    <property type="entry name" value="Glutaredoxin"/>
    <property type="match status" value="1"/>
</dbReference>
<reference evidence="7 8" key="1">
    <citation type="submission" date="2018-05" db="EMBL/GenBank/DDBJ databases">
        <title>Flavobacterium sp. MEBiC07310.</title>
        <authorList>
            <person name="Baek K."/>
        </authorList>
    </citation>
    <scope>NUCLEOTIDE SEQUENCE [LARGE SCALE GENOMIC DNA]</scope>
    <source>
        <strain evidence="7 8">MEBiC07310</strain>
    </source>
</reference>
<evidence type="ECO:0000256" key="2">
    <source>
        <dbReference type="ARBA" id="ARBA00022748"/>
    </source>
</evidence>
<dbReference type="EMBL" id="CP029463">
    <property type="protein sequence ID" value="AWM14765.1"/>
    <property type="molecule type" value="Genomic_DNA"/>
</dbReference>
<dbReference type="InterPro" id="IPR050553">
    <property type="entry name" value="Thioredoxin_ResA/DsbE_sf"/>
</dbReference>
<dbReference type="Pfam" id="PF08534">
    <property type="entry name" value="Redoxin"/>
    <property type="match status" value="1"/>
</dbReference>
<evidence type="ECO:0000313" key="7">
    <source>
        <dbReference type="EMBL" id="AWM14765.1"/>
    </source>
</evidence>
<dbReference type="AlphaFoldDB" id="A0A2U8QY76"/>